<feature type="transmembrane region" description="Helical" evidence="6">
    <location>
        <begin position="20"/>
        <end position="42"/>
    </location>
</feature>
<feature type="transmembrane region" description="Helical" evidence="6">
    <location>
        <begin position="100"/>
        <end position="123"/>
    </location>
</feature>
<feature type="domain" description="EamA" evidence="7">
    <location>
        <begin position="16"/>
        <end position="150"/>
    </location>
</feature>
<accession>A0A2T0JLC5</accession>
<feature type="transmembrane region" description="Helical" evidence="6">
    <location>
        <begin position="48"/>
        <end position="65"/>
    </location>
</feature>
<comment type="similarity">
    <text evidence="2">Belongs to the EamA transporter family.</text>
</comment>
<keyword evidence="4 6" id="KW-1133">Transmembrane helix</keyword>
<feature type="transmembrane region" description="Helical" evidence="6">
    <location>
        <begin position="192"/>
        <end position="210"/>
    </location>
</feature>
<comment type="caution">
    <text evidence="8">The sequence shown here is derived from an EMBL/GenBank/DDBJ whole genome shotgun (WGS) entry which is preliminary data.</text>
</comment>
<dbReference type="InterPro" id="IPR037185">
    <property type="entry name" value="EmrE-like"/>
</dbReference>
<sequence length="358" mass="36441">MPDYPGRAVTDNEEGKGAGYILIAAVMWGTIGPAQSLAAGILSPGAVAGWRHLIGGAALLALCLPHLPALRHRGRRFWFAVVVTGAIGAGYQVAFLTSVALTGAALGTVLGVATVPLFSGLAARWTGGPAITRRWIWGSAAAIVGCGILFVPGGDGRVDLIGAGCGILAGALFAAYTVAAKRMTSRAGDIKATTGLSMLVGALVLAPLIINSRGEVEQPRALAIIAWLGLVATALAYSLYSKGLRRTSAVTAGTLSMAEPLAAALLSTTLLGERLSAGEVLGCTVIFAGLLITVTGRAAGKRPVLTCDVSVVAVGLVEMPVGVAVRPHMVGRRRVSADSRIRVPARGRAAVPTRTQSS</sequence>
<evidence type="ECO:0000256" key="4">
    <source>
        <dbReference type="ARBA" id="ARBA00022989"/>
    </source>
</evidence>
<evidence type="ECO:0000256" key="3">
    <source>
        <dbReference type="ARBA" id="ARBA00022692"/>
    </source>
</evidence>
<dbReference type="EMBL" id="PVMZ01000040">
    <property type="protein sequence ID" value="PRX08427.1"/>
    <property type="molecule type" value="Genomic_DNA"/>
</dbReference>
<dbReference type="RefSeq" id="WP_106330808.1">
    <property type="nucleotide sequence ID" value="NZ_BOMO01000181.1"/>
</dbReference>
<dbReference type="Pfam" id="PF00892">
    <property type="entry name" value="EamA"/>
    <property type="match status" value="2"/>
</dbReference>
<gene>
    <name evidence="8" type="ORF">CLV67_14026</name>
</gene>
<dbReference type="InterPro" id="IPR050638">
    <property type="entry name" value="AA-Vitamin_Transporters"/>
</dbReference>
<dbReference type="SUPFAM" id="SSF103481">
    <property type="entry name" value="Multidrug resistance efflux transporter EmrE"/>
    <property type="match status" value="2"/>
</dbReference>
<evidence type="ECO:0000313" key="9">
    <source>
        <dbReference type="Proteomes" id="UP000239415"/>
    </source>
</evidence>
<organism evidence="8 9">
    <name type="scientific">Actinoplanes italicus</name>
    <dbReference type="NCBI Taxonomy" id="113567"/>
    <lineage>
        <taxon>Bacteria</taxon>
        <taxon>Bacillati</taxon>
        <taxon>Actinomycetota</taxon>
        <taxon>Actinomycetes</taxon>
        <taxon>Micromonosporales</taxon>
        <taxon>Micromonosporaceae</taxon>
        <taxon>Actinoplanes</taxon>
    </lineage>
</organism>
<feature type="transmembrane region" description="Helical" evidence="6">
    <location>
        <begin position="135"/>
        <end position="154"/>
    </location>
</feature>
<dbReference type="AlphaFoldDB" id="A0A2T0JLC5"/>
<evidence type="ECO:0000259" key="7">
    <source>
        <dbReference type="Pfam" id="PF00892"/>
    </source>
</evidence>
<feature type="transmembrane region" description="Helical" evidence="6">
    <location>
        <begin position="160"/>
        <end position="180"/>
    </location>
</feature>
<protein>
    <submittedName>
        <fullName evidence="8">DME family drug/metabolite transporter</fullName>
    </submittedName>
</protein>
<keyword evidence="3 6" id="KW-0812">Transmembrane</keyword>
<dbReference type="InterPro" id="IPR000620">
    <property type="entry name" value="EamA_dom"/>
</dbReference>
<dbReference type="Proteomes" id="UP000239415">
    <property type="component" value="Unassembled WGS sequence"/>
</dbReference>
<dbReference type="OrthoDB" id="9787117at2"/>
<evidence type="ECO:0000256" key="1">
    <source>
        <dbReference type="ARBA" id="ARBA00004141"/>
    </source>
</evidence>
<name>A0A2T0JLC5_9ACTN</name>
<dbReference type="PANTHER" id="PTHR32322:SF2">
    <property type="entry name" value="EAMA DOMAIN-CONTAINING PROTEIN"/>
    <property type="match status" value="1"/>
</dbReference>
<dbReference type="GO" id="GO:0016020">
    <property type="term" value="C:membrane"/>
    <property type="evidence" value="ECO:0007669"/>
    <property type="project" value="UniProtKB-SubCell"/>
</dbReference>
<feature type="transmembrane region" description="Helical" evidence="6">
    <location>
        <begin position="222"/>
        <end position="240"/>
    </location>
</feature>
<evidence type="ECO:0000313" key="8">
    <source>
        <dbReference type="EMBL" id="PRX08427.1"/>
    </source>
</evidence>
<proteinExistence type="inferred from homology"/>
<evidence type="ECO:0000256" key="2">
    <source>
        <dbReference type="ARBA" id="ARBA00007362"/>
    </source>
</evidence>
<reference evidence="8 9" key="1">
    <citation type="submission" date="2018-03" db="EMBL/GenBank/DDBJ databases">
        <title>Genomic Encyclopedia of Archaeal and Bacterial Type Strains, Phase II (KMG-II): from individual species to whole genera.</title>
        <authorList>
            <person name="Goeker M."/>
        </authorList>
    </citation>
    <scope>NUCLEOTIDE SEQUENCE [LARGE SCALE GENOMIC DNA]</scope>
    <source>
        <strain evidence="8 9">DSM 43146</strain>
    </source>
</reference>
<feature type="transmembrane region" description="Helical" evidence="6">
    <location>
        <begin position="77"/>
        <end position="94"/>
    </location>
</feature>
<keyword evidence="5 6" id="KW-0472">Membrane</keyword>
<evidence type="ECO:0000256" key="6">
    <source>
        <dbReference type="SAM" id="Phobius"/>
    </source>
</evidence>
<keyword evidence="9" id="KW-1185">Reference proteome</keyword>
<evidence type="ECO:0000256" key="5">
    <source>
        <dbReference type="ARBA" id="ARBA00023136"/>
    </source>
</evidence>
<comment type="subcellular location">
    <subcellularLocation>
        <location evidence="1">Membrane</location>
        <topology evidence="1">Multi-pass membrane protein</topology>
    </subcellularLocation>
</comment>
<dbReference type="PANTHER" id="PTHR32322">
    <property type="entry name" value="INNER MEMBRANE TRANSPORTER"/>
    <property type="match status" value="1"/>
</dbReference>
<feature type="domain" description="EamA" evidence="7">
    <location>
        <begin position="161"/>
        <end position="294"/>
    </location>
</feature>